<dbReference type="GO" id="GO:0005524">
    <property type="term" value="F:ATP binding"/>
    <property type="evidence" value="ECO:0007669"/>
    <property type="project" value="UniProtKB-KW"/>
</dbReference>
<dbReference type="PROSITE" id="PS51194">
    <property type="entry name" value="HELICASE_CTER"/>
    <property type="match status" value="1"/>
</dbReference>
<keyword evidence="10 23" id="KW-0347">Helicase</keyword>
<keyword evidence="19" id="KW-0175">Coiled coil</keyword>
<evidence type="ECO:0000259" key="22">
    <source>
        <dbReference type="PROSITE" id="PS51194"/>
    </source>
</evidence>
<evidence type="ECO:0000259" key="21">
    <source>
        <dbReference type="PROSITE" id="PS51192"/>
    </source>
</evidence>
<comment type="subcellular location">
    <subcellularLocation>
        <location evidence="2">Cytoplasm</location>
    </subcellularLocation>
    <subcellularLocation>
        <location evidence="1">Nucleus</location>
    </subcellularLocation>
</comment>
<keyword evidence="6" id="KW-0963">Cytoplasm</keyword>
<dbReference type="GO" id="GO:0016787">
    <property type="term" value="F:hydrolase activity"/>
    <property type="evidence" value="ECO:0007669"/>
    <property type="project" value="UniProtKB-KW"/>
</dbReference>
<dbReference type="Gene3D" id="3.40.50.300">
    <property type="entry name" value="P-loop containing nucleotide triphosphate hydrolases"/>
    <property type="match status" value="2"/>
</dbReference>
<dbReference type="Proteomes" id="UP000225706">
    <property type="component" value="Unassembled WGS sequence"/>
</dbReference>
<keyword evidence="8" id="KW-0221">Differentiation</keyword>
<dbReference type="Pfam" id="PF00270">
    <property type="entry name" value="DEAD"/>
    <property type="match status" value="1"/>
</dbReference>
<evidence type="ECO:0000256" key="5">
    <source>
        <dbReference type="ARBA" id="ARBA00022473"/>
    </source>
</evidence>
<dbReference type="InterPro" id="IPR027417">
    <property type="entry name" value="P-loop_NTPase"/>
</dbReference>
<dbReference type="OrthoDB" id="66977at2759"/>
<dbReference type="GO" id="GO:0030154">
    <property type="term" value="P:cell differentiation"/>
    <property type="evidence" value="ECO:0007669"/>
    <property type="project" value="UniProtKB-KW"/>
</dbReference>
<dbReference type="STRING" id="50429.A0A2B4RWD5"/>
<dbReference type="GO" id="GO:0003723">
    <property type="term" value="F:RNA binding"/>
    <property type="evidence" value="ECO:0007669"/>
    <property type="project" value="TreeGrafter"/>
</dbReference>
<dbReference type="FunFam" id="3.40.50.300:FF:000946">
    <property type="entry name" value="putative ATP-dependent RNA helicase TDRD9"/>
    <property type="match status" value="1"/>
</dbReference>
<evidence type="ECO:0000256" key="17">
    <source>
        <dbReference type="ARBA" id="ARBA00074173"/>
    </source>
</evidence>
<keyword evidence="11" id="KW-0067">ATP-binding</keyword>
<evidence type="ECO:0000256" key="6">
    <source>
        <dbReference type="ARBA" id="ARBA00022490"/>
    </source>
</evidence>
<reference evidence="24" key="1">
    <citation type="journal article" date="2017" name="bioRxiv">
        <title>Comparative analysis of the genomes of Stylophora pistillata and Acropora digitifera provides evidence for extensive differences between species of corals.</title>
        <authorList>
            <person name="Voolstra C.R."/>
            <person name="Li Y."/>
            <person name="Liew Y.J."/>
            <person name="Baumgarten S."/>
            <person name="Zoccola D."/>
            <person name="Flot J.-F."/>
            <person name="Tambutte S."/>
            <person name="Allemand D."/>
            <person name="Aranda M."/>
        </authorList>
    </citation>
    <scope>NUCLEOTIDE SEQUENCE [LARGE SCALE GENOMIC DNA]</scope>
</reference>
<keyword evidence="9" id="KW-0378">Hydrolase</keyword>
<gene>
    <name evidence="23" type="primary">TDRD9</name>
    <name evidence="23" type="ORF">AWC38_SpisGene14982</name>
</gene>
<dbReference type="CDD" id="cd18791">
    <property type="entry name" value="SF2_C_RHA"/>
    <property type="match status" value="1"/>
</dbReference>
<evidence type="ECO:0000256" key="13">
    <source>
        <dbReference type="ARBA" id="ARBA00023158"/>
    </source>
</evidence>
<evidence type="ECO:0000256" key="8">
    <source>
        <dbReference type="ARBA" id="ARBA00022782"/>
    </source>
</evidence>
<dbReference type="Pfam" id="PF00271">
    <property type="entry name" value="Helicase_C"/>
    <property type="match status" value="1"/>
</dbReference>
<dbReference type="InterPro" id="IPR001650">
    <property type="entry name" value="Helicase_C-like"/>
</dbReference>
<dbReference type="GO" id="GO:0007283">
    <property type="term" value="P:spermatogenesis"/>
    <property type="evidence" value="ECO:0007669"/>
    <property type="project" value="UniProtKB-KW"/>
</dbReference>
<dbReference type="InterPro" id="IPR007502">
    <property type="entry name" value="Helicase-assoc_dom"/>
</dbReference>
<keyword evidence="12" id="KW-0744">Spermatogenesis</keyword>
<evidence type="ECO:0000256" key="14">
    <source>
        <dbReference type="ARBA" id="ARBA00023242"/>
    </source>
</evidence>
<evidence type="ECO:0000256" key="2">
    <source>
        <dbReference type="ARBA" id="ARBA00004496"/>
    </source>
</evidence>
<evidence type="ECO:0000256" key="16">
    <source>
        <dbReference type="ARBA" id="ARBA00047984"/>
    </source>
</evidence>
<protein>
    <recommendedName>
        <fullName evidence="17">ATP-dependent RNA helicase TDRD9</fullName>
        <ecNumber evidence="4">3.6.4.13</ecNumber>
    </recommendedName>
    <alternativeName>
        <fullName evidence="18">Tudor domain-containing protein 9</fullName>
    </alternativeName>
</protein>
<comment type="catalytic activity">
    <reaction evidence="16">
        <text>ATP + H2O = ADP + phosphate + H(+)</text>
        <dbReference type="Rhea" id="RHEA:13065"/>
        <dbReference type="ChEBI" id="CHEBI:15377"/>
        <dbReference type="ChEBI" id="CHEBI:15378"/>
        <dbReference type="ChEBI" id="CHEBI:30616"/>
        <dbReference type="ChEBI" id="CHEBI:43474"/>
        <dbReference type="ChEBI" id="CHEBI:456216"/>
        <dbReference type="EC" id="3.6.4.13"/>
    </reaction>
</comment>
<dbReference type="InterPro" id="IPR011545">
    <property type="entry name" value="DEAD/DEAH_box_helicase_dom"/>
</dbReference>
<feature type="domain" description="Helicase ATP-binding" evidence="21">
    <location>
        <begin position="310"/>
        <end position="476"/>
    </location>
</feature>
<accession>A0A2B4RWD5</accession>
<dbReference type="InterPro" id="IPR002999">
    <property type="entry name" value="Tudor"/>
</dbReference>
<dbReference type="EC" id="3.6.4.13" evidence="4"/>
<dbReference type="PROSITE" id="PS51192">
    <property type="entry name" value="HELICASE_ATP_BIND_1"/>
    <property type="match status" value="1"/>
</dbReference>
<dbReference type="SUPFAM" id="SSF52540">
    <property type="entry name" value="P-loop containing nucleoside triphosphate hydrolases"/>
    <property type="match status" value="1"/>
</dbReference>
<evidence type="ECO:0000256" key="9">
    <source>
        <dbReference type="ARBA" id="ARBA00022801"/>
    </source>
</evidence>
<evidence type="ECO:0000256" key="15">
    <source>
        <dbReference type="ARBA" id="ARBA00023254"/>
    </source>
</evidence>
<keyword evidence="15" id="KW-0469">Meiosis</keyword>
<evidence type="ECO:0000256" key="3">
    <source>
        <dbReference type="ARBA" id="ARBA00008792"/>
    </source>
</evidence>
<keyword evidence="24" id="KW-1185">Reference proteome</keyword>
<dbReference type="PANTHER" id="PTHR18934:SF113">
    <property type="entry name" value="ATP-DEPENDENT RNA HELICASE TDRD9"/>
    <property type="match status" value="1"/>
</dbReference>
<feature type="coiled-coil region" evidence="19">
    <location>
        <begin position="990"/>
        <end position="1020"/>
    </location>
</feature>
<dbReference type="Gene3D" id="2.30.30.140">
    <property type="match status" value="1"/>
</dbReference>
<dbReference type="InterPro" id="IPR014001">
    <property type="entry name" value="Helicase_ATP-bd"/>
</dbReference>
<dbReference type="SMART" id="SM00490">
    <property type="entry name" value="HELICc"/>
    <property type="match status" value="1"/>
</dbReference>
<dbReference type="SMART" id="SM00847">
    <property type="entry name" value="HA2"/>
    <property type="match status" value="1"/>
</dbReference>
<dbReference type="PANTHER" id="PTHR18934">
    <property type="entry name" value="ATP-DEPENDENT RNA HELICASE"/>
    <property type="match status" value="1"/>
</dbReference>
<comment type="similarity">
    <text evidence="3">Belongs to the DEAD box helicase family. DEAH subfamily.</text>
</comment>
<evidence type="ECO:0000256" key="11">
    <source>
        <dbReference type="ARBA" id="ARBA00022840"/>
    </source>
</evidence>
<evidence type="ECO:0000313" key="24">
    <source>
        <dbReference type="Proteomes" id="UP000225706"/>
    </source>
</evidence>
<evidence type="ECO:0000256" key="10">
    <source>
        <dbReference type="ARBA" id="ARBA00022806"/>
    </source>
</evidence>
<dbReference type="InterPro" id="IPR035437">
    <property type="entry name" value="SNase_OB-fold_sf"/>
</dbReference>
<dbReference type="FunFam" id="1.20.120.1080:FF:000081">
    <property type="entry name" value="Tudor domain containing 9"/>
    <property type="match status" value="1"/>
</dbReference>
<dbReference type="Gene3D" id="2.40.50.90">
    <property type="match status" value="1"/>
</dbReference>
<dbReference type="GO" id="GO:0031047">
    <property type="term" value="P:regulatory ncRNA-mediated gene silencing"/>
    <property type="evidence" value="ECO:0007669"/>
    <property type="project" value="UniProtKB-KW"/>
</dbReference>
<evidence type="ECO:0000256" key="7">
    <source>
        <dbReference type="ARBA" id="ARBA00022741"/>
    </source>
</evidence>
<evidence type="ECO:0000313" key="23">
    <source>
        <dbReference type="EMBL" id="PFX20555.1"/>
    </source>
</evidence>
<feature type="domain" description="Helicase C-terminal" evidence="22">
    <location>
        <begin position="526"/>
        <end position="708"/>
    </location>
</feature>
<dbReference type="Pfam" id="PF00567">
    <property type="entry name" value="TUDOR"/>
    <property type="match status" value="1"/>
</dbReference>
<dbReference type="GO" id="GO:0005737">
    <property type="term" value="C:cytoplasm"/>
    <property type="evidence" value="ECO:0007669"/>
    <property type="project" value="UniProtKB-SubCell"/>
</dbReference>
<keyword evidence="5" id="KW-0217">Developmental protein</keyword>
<evidence type="ECO:0000256" key="19">
    <source>
        <dbReference type="SAM" id="Coils"/>
    </source>
</evidence>
<sequence>MSDITLDQIKDFFSLRPLAKPNAVTTVKITGRHYEEEDRQNVVKQQFKMPKRNMQRVVSMVVRHEIPRFISVRGVKCKVWYRGQPLCCDLCHKVSHRSVVCPAKDSDASEDRCASCEEASNDVIIPAAEGLASPADTDMAGNSGSWTTVSRKRPTSSVPVSVKRTQQALSKSAAVPPKSDIHNGDPSVLCEVPKMAGCSADHRAIVWEIVVDYRKPPSQRKTYGQWTSDPRFIGPQTSPAYIGEYCSSGPKLEDLYNELDQLELNPPTGASDELPAALKEEEAVHIFENYSFDHTYSPDLPITSYRQQIIDTIESNSVTVIQGATGSGKTTQVPQYVLDEYVKNQRYCNIIVTQPRRIAAISIAKRVCQERGWNLGSLVGYQVGRDKCTSEDTRLSYITTGVLLQRLIQSKNMNSYTHVFLDEVHEREQDSDFCLLIVKKLLRTNSRHVKVVLMSATIQSDLFSMYFAVPVRGRVEGAPVVTVEGKSFPVVESYLEDLELAGIGMIPENTLEEPGISQVEYELAAQLIRSLDNLEANSADITGEGQPHSRGSVLMFLPGYFEIKQMDRLLDDMLQDCKLLILPLHSTITTMEQAGVFRKPPEGFRKVILSTNIAESSLTVPDIKYVIDFCLEKSLVCDPETNFQSLRLHWASKANCTQRKGRAGRVSAGTCFRLVTREFYENALPEFGVPEIQRCPLEQIVLKVKLLDIGPPKAVLRLAMQPPDPDDIERTVLLLKQVGALTIKMKSDTINPYDGELTFVGKVLGSLPIDIYLGKLLILGYVFGCLEECLVISASMSLQSFFAKPFKREFNAYVKKMAWDAYSHSDCIVTLNAYKGETAWCKENLIQPGRIRELSVEFVTEVPIIGETQGSESQNKPTSPSELVICGAFYPNYFASSDIDEADVMKVMSGHDPFTTVMVRNMPPHGALYRSQIARLFRSCGKGKALYFEDTRAYIEFERTRVTDSHTVLPAVYKAIKMRHLRMPLNLFISEDKSKEMDMLMERRNAYEEANAETRKLKTNRVATNLSARGAGSVTRVQEPQQVELPRTGYLEIITSVVIDAGHFWAQKPDRQSAMQLQMLQNHINMYDGRNLRHVDQKSLYVGMLCLAIYAEDELFYRARVLALNSPDIPKNCVEAFECRLCEVGPLPSPHSPVGTWSPRATQRFIQLTENTKLVAKVYSLFKNVLIVDLYDTSTEEDVHINQKLVEEGFAQFEEESRASKLAHQSSLSGETLPPEDNTAWIDSLVEQNDEVDERFATKVMLRGPESPIEMSFYSITNIGRLKSVRIEQNSVNSIILKDHPQDPHQRFLVAAKIGINATGSTVVARDTTLMPNIHGLMPLVSLVFAPFAEMRVDRDKRQYTGALVGLGYDPTTNEALLPDYDSELVFEVDFTERDIVDINLVRRAVNEMFESEEAIAGWGTPMVERIQNVSRSLLLKIVLKRRESKNPCPFPRTGYWNQIDPAYLLQATTKESDAGQLFTLHNAVAISGVPLEDEDDEARQKVALLQEKLEWLKSLEGRSSEQFTEEVVCPLCNVLCRHPRAIAMHLRSTGHRDIETSLYED</sequence>
<evidence type="ECO:0000256" key="20">
    <source>
        <dbReference type="SAM" id="MobiDB-lite"/>
    </source>
</evidence>
<dbReference type="GO" id="GO:0005634">
    <property type="term" value="C:nucleus"/>
    <property type="evidence" value="ECO:0007669"/>
    <property type="project" value="UniProtKB-SubCell"/>
</dbReference>
<dbReference type="FunFam" id="3.40.50.300:FF:001113">
    <property type="entry name" value="ATP-dependent RNA helicase TDRD9"/>
    <property type="match status" value="1"/>
</dbReference>
<name>A0A2B4RWD5_STYPI</name>
<dbReference type="Gene3D" id="1.20.120.1080">
    <property type="match status" value="1"/>
</dbReference>
<proteinExistence type="inferred from homology"/>
<dbReference type="Pfam" id="PF21010">
    <property type="entry name" value="HA2_C"/>
    <property type="match status" value="1"/>
</dbReference>
<dbReference type="SMART" id="SM00487">
    <property type="entry name" value="DEXDc"/>
    <property type="match status" value="1"/>
</dbReference>
<feature type="compositionally biased region" description="Polar residues" evidence="20">
    <location>
        <begin position="140"/>
        <end position="162"/>
    </location>
</feature>
<keyword evidence="13" id="KW-0943">RNA-mediated gene silencing</keyword>
<evidence type="ECO:0000256" key="18">
    <source>
        <dbReference type="ARBA" id="ARBA00081664"/>
    </source>
</evidence>
<feature type="region of interest" description="Disordered" evidence="20">
    <location>
        <begin position="133"/>
        <end position="162"/>
    </location>
</feature>
<dbReference type="GO" id="GO:0051321">
    <property type="term" value="P:meiotic cell cycle"/>
    <property type="evidence" value="ECO:0007669"/>
    <property type="project" value="UniProtKB-KW"/>
</dbReference>
<keyword evidence="7" id="KW-0547">Nucleotide-binding</keyword>
<comment type="caution">
    <text evidence="23">The sequence shown here is derived from an EMBL/GenBank/DDBJ whole genome shotgun (WGS) entry which is preliminary data.</text>
</comment>
<keyword evidence="14" id="KW-0539">Nucleus</keyword>
<evidence type="ECO:0000256" key="1">
    <source>
        <dbReference type="ARBA" id="ARBA00004123"/>
    </source>
</evidence>
<organism evidence="23 24">
    <name type="scientific">Stylophora pistillata</name>
    <name type="common">Smooth cauliflower coral</name>
    <dbReference type="NCBI Taxonomy" id="50429"/>
    <lineage>
        <taxon>Eukaryota</taxon>
        <taxon>Metazoa</taxon>
        <taxon>Cnidaria</taxon>
        <taxon>Anthozoa</taxon>
        <taxon>Hexacorallia</taxon>
        <taxon>Scleractinia</taxon>
        <taxon>Astrocoeniina</taxon>
        <taxon>Pocilloporidae</taxon>
        <taxon>Stylophora</taxon>
    </lineage>
</organism>
<dbReference type="EMBL" id="LSMT01000312">
    <property type="protein sequence ID" value="PFX20555.1"/>
    <property type="molecule type" value="Genomic_DNA"/>
</dbReference>
<evidence type="ECO:0000256" key="12">
    <source>
        <dbReference type="ARBA" id="ARBA00022871"/>
    </source>
</evidence>
<dbReference type="GO" id="GO:0003724">
    <property type="term" value="F:RNA helicase activity"/>
    <property type="evidence" value="ECO:0007669"/>
    <property type="project" value="UniProtKB-EC"/>
</dbReference>
<evidence type="ECO:0000256" key="4">
    <source>
        <dbReference type="ARBA" id="ARBA00012552"/>
    </source>
</evidence>